<name>A0A974HA78_XENLA</name>
<organism evidence="1 2">
    <name type="scientific">Xenopus laevis</name>
    <name type="common">African clawed frog</name>
    <dbReference type="NCBI Taxonomy" id="8355"/>
    <lineage>
        <taxon>Eukaryota</taxon>
        <taxon>Metazoa</taxon>
        <taxon>Chordata</taxon>
        <taxon>Craniata</taxon>
        <taxon>Vertebrata</taxon>
        <taxon>Euteleostomi</taxon>
        <taxon>Amphibia</taxon>
        <taxon>Batrachia</taxon>
        <taxon>Anura</taxon>
        <taxon>Pipoidea</taxon>
        <taxon>Pipidae</taxon>
        <taxon>Xenopodinae</taxon>
        <taxon>Xenopus</taxon>
        <taxon>Xenopus</taxon>
    </lineage>
</organism>
<protein>
    <submittedName>
        <fullName evidence="1">Uncharacterized protein</fullName>
    </submittedName>
</protein>
<gene>
    <name evidence="1" type="ORF">XELAEV_18037471mg</name>
</gene>
<evidence type="ECO:0000313" key="1">
    <source>
        <dbReference type="EMBL" id="OCT70547.1"/>
    </source>
</evidence>
<sequence>MKVTFFSLCVHFLPHYPSFFIAGSCRSVWAGSRKLCVWGLDCLHVQVAEYSIALNILLCHLQINNILPGLRNLATSIHLPVCQRILIINTYQDKHGFFLSA</sequence>
<dbReference type="Proteomes" id="UP000694892">
    <property type="component" value="Chromosome 7S"/>
</dbReference>
<dbReference type="EMBL" id="CM004479">
    <property type="protein sequence ID" value="OCT70547.1"/>
    <property type="molecule type" value="Genomic_DNA"/>
</dbReference>
<accession>A0A974HA78</accession>
<dbReference type="AlphaFoldDB" id="A0A974HA78"/>
<evidence type="ECO:0000313" key="2">
    <source>
        <dbReference type="Proteomes" id="UP000694892"/>
    </source>
</evidence>
<reference evidence="2" key="1">
    <citation type="journal article" date="2016" name="Nature">
        <title>Genome evolution in the allotetraploid frog Xenopus laevis.</title>
        <authorList>
            <person name="Session A.M."/>
            <person name="Uno Y."/>
            <person name="Kwon T."/>
            <person name="Chapman J.A."/>
            <person name="Toyoda A."/>
            <person name="Takahashi S."/>
            <person name="Fukui A."/>
            <person name="Hikosaka A."/>
            <person name="Suzuki A."/>
            <person name="Kondo M."/>
            <person name="van Heeringen S.J."/>
            <person name="Quigley I."/>
            <person name="Heinz S."/>
            <person name="Ogino H."/>
            <person name="Ochi H."/>
            <person name="Hellsten U."/>
            <person name="Lyons J.B."/>
            <person name="Simakov O."/>
            <person name="Putnam N."/>
            <person name="Stites J."/>
            <person name="Kuroki Y."/>
            <person name="Tanaka T."/>
            <person name="Michiue T."/>
            <person name="Watanabe M."/>
            <person name="Bogdanovic O."/>
            <person name="Lister R."/>
            <person name="Georgiou G."/>
            <person name="Paranjpe S.S."/>
            <person name="van Kruijsbergen I."/>
            <person name="Shu S."/>
            <person name="Carlson J."/>
            <person name="Kinoshita T."/>
            <person name="Ohta Y."/>
            <person name="Mawaribuchi S."/>
            <person name="Jenkins J."/>
            <person name="Grimwood J."/>
            <person name="Schmutz J."/>
            <person name="Mitros T."/>
            <person name="Mozaffari S.V."/>
            <person name="Suzuki Y."/>
            <person name="Haramoto Y."/>
            <person name="Yamamoto T.S."/>
            <person name="Takagi C."/>
            <person name="Heald R."/>
            <person name="Miller K."/>
            <person name="Haudenschild C."/>
            <person name="Kitzman J."/>
            <person name="Nakayama T."/>
            <person name="Izutsu Y."/>
            <person name="Robert J."/>
            <person name="Fortriede J."/>
            <person name="Burns K."/>
            <person name="Lotay V."/>
            <person name="Karimi K."/>
            <person name="Yasuoka Y."/>
            <person name="Dichmann D.S."/>
            <person name="Flajnik M.F."/>
            <person name="Houston D.W."/>
            <person name="Shendure J."/>
            <person name="DuPasquier L."/>
            <person name="Vize P.D."/>
            <person name="Zorn A.M."/>
            <person name="Ito M."/>
            <person name="Marcotte E.M."/>
            <person name="Wallingford J.B."/>
            <person name="Ito Y."/>
            <person name="Asashima M."/>
            <person name="Ueno N."/>
            <person name="Matsuda Y."/>
            <person name="Veenstra G.J."/>
            <person name="Fujiyama A."/>
            <person name="Harland R.M."/>
            <person name="Taira M."/>
            <person name="Rokhsar D.S."/>
        </authorList>
    </citation>
    <scope>NUCLEOTIDE SEQUENCE [LARGE SCALE GENOMIC DNA]</scope>
    <source>
        <strain evidence="2">J</strain>
    </source>
</reference>
<dbReference type="PROSITE" id="PS51257">
    <property type="entry name" value="PROKAR_LIPOPROTEIN"/>
    <property type="match status" value="1"/>
</dbReference>
<proteinExistence type="predicted"/>